<dbReference type="OrthoDB" id="8543772at2"/>
<gene>
    <name evidence="5" type="ORF">DZC73_17690</name>
</gene>
<dbReference type="InterPro" id="IPR018062">
    <property type="entry name" value="HTH_AraC-typ_CS"/>
</dbReference>
<dbReference type="Pfam" id="PF01965">
    <property type="entry name" value="DJ-1_PfpI"/>
    <property type="match status" value="1"/>
</dbReference>
<accession>A0A3N7HMX5</accession>
<keyword evidence="2" id="KW-0238">DNA-binding</keyword>
<dbReference type="InterPro" id="IPR029062">
    <property type="entry name" value="Class_I_gatase-like"/>
</dbReference>
<reference evidence="5 6" key="1">
    <citation type="submission" date="2018-08" db="EMBL/GenBank/DDBJ databases">
        <authorList>
            <person name="Khan S.A."/>
            <person name="Jeon C.O."/>
            <person name="Chun B.H."/>
            <person name="Jeong S.E."/>
        </authorList>
    </citation>
    <scope>NUCLEOTIDE SEQUENCE [LARGE SCALE GENOMIC DNA]</scope>
    <source>
        <strain evidence="5 6">S-16</strain>
    </source>
</reference>
<dbReference type="Gene3D" id="1.10.10.60">
    <property type="entry name" value="Homeodomain-like"/>
    <property type="match status" value="1"/>
</dbReference>
<evidence type="ECO:0000259" key="4">
    <source>
        <dbReference type="PROSITE" id="PS01124"/>
    </source>
</evidence>
<proteinExistence type="predicted"/>
<dbReference type="PROSITE" id="PS00041">
    <property type="entry name" value="HTH_ARAC_FAMILY_1"/>
    <property type="match status" value="1"/>
</dbReference>
<keyword evidence="1" id="KW-0805">Transcription regulation</keyword>
<dbReference type="SUPFAM" id="SSF46689">
    <property type="entry name" value="Homeodomain-like"/>
    <property type="match status" value="2"/>
</dbReference>
<dbReference type="InterPro" id="IPR009057">
    <property type="entry name" value="Homeodomain-like_sf"/>
</dbReference>
<sequence>MPADKPARTIAVVAFDGISPFHLSVPCMVFGPDMAGHGVPRYRLLVCSVDRGSLRTTAGFAIEAPYSLAAAARADTIIVPSWHDDQRAPPEALLRTLRSAHRRGARIVGLCLGAFVLAEAGLLDGQPATTHWALARAFAERYPTVDLRPDVLYVDNGQVLTSAGTAASIDCCLHMVRRDHGADVAAHVARRMVVAPHREGGQAQYIEQPVPASRADDRLGGVMAWALKHLAQPHSLDSLADRAAMSRRTFTRHFRQATGTTVGQWLQQQRLTMARRLLETTTRSIDDVAERSGFGSAVSLRQHFASALGTSPSAYRRQFHAG</sequence>
<feature type="domain" description="HTH araC/xylS-type" evidence="4">
    <location>
        <begin position="220"/>
        <end position="318"/>
    </location>
</feature>
<evidence type="ECO:0000256" key="1">
    <source>
        <dbReference type="ARBA" id="ARBA00023015"/>
    </source>
</evidence>
<dbReference type="InterPro" id="IPR018060">
    <property type="entry name" value="HTH_AraC"/>
</dbReference>
<dbReference type="GO" id="GO:0003700">
    <property type="term" value="F:DNA-binding transcription factor activity"/>
    <property type="evidence" value="ECO:0007669"/>
    <property type="project" value="InterPro"/>
</dbReference>
<protein>
    <submittedName>
        <fullName evidence="5">Helix-turn-helix domain-containing protein</fullName>
    </submittedName>
</protein>
<evidence type="ECO:0000256" key="2">
    <source>
        <dbReference type="ARBA" id="ARBA00023125"/>
    </source>
</evidence>
<evidence type="ECO:0000256" key="3">
    <source>
        <dbReference type="ARBA" id="ARBA00023163"/>
    </source>
</evidence>
<dbReference type="PANTHER" id="PTHR43130">
    <property type="entry name" value="ARAC-FAMILY TRANSCRIPTIONAL REGULATOR"/>
    <property type="match status" value="1"/>
</dbReference>
<dbReference type="InterPro" id="IPR002818">
    <property type="entry name" value="DJ-1/PfpI"/>
</dbReference>
<dbReference type="InterPro" id="IPR052158">
    <property type="entry name" value="INH-QAR"/>
</dbReference>
<evidence type="ECO:0000313" key="5">
    <source>
        <dbReference type="EMBL" id="RQP22963.1"/>
    </source>
</evidence>
<dbReference type="AlphaFoldDB" id="A0A3N7HMX5"/>
<dbReference type="RefSeq" id="WP_124541707.1">
    <property type="nucleotide sequence ID" value="NZ_QUSW01000005.1"/>
</dbReference>
<dbReference type="Pfam" id="PF12833">
    <property type="entry name" value="HTH_18"/>
    <property type="match status" value="1"/>
</dbReference>
<organism evidence="5 6">
    <name type="scientific">Piscinibacter terrae</name>
    <dbReference type="NCBI Taxonomy" id="2496871"/>
    <lineage>
        <taxon>Bacteria</taxon>
        <taxon>Pseudomonadati</taxon>
        <taxon>Pseudomonadota</taxon>
        <taxon>Betaproteobacteria</taxon>
        <taxon>Burkholderiales</taxon>
        <taxon>Sphaerotilaceae</taxon>
        <taxon>Piscinibacter</taxon>
    </lineage>
</organism>
<comment type="caution">
    <text evidence="5">The sequence shown here is derived from an EMBL/GenBank/DDBJ whole genome shotgun (WGS) entry which is preliminary data.</text>
</comment>
<keyword evidence="6" id="KW-1185">Reference proteome</keyword>
<dbReference type="EMBL" id="QUSW01000005">
    <property type="protein sequence ID" value="RQP22963.1"/>
    <property type="molecule type" value="Genomic_DNA"/>
</dbReference>
<keyword evidence="3" id="KW-0804">Transcription</keyword>
<reference evidence="5 6" key="2">
    <citation type="submission" date="2018-12" db="EMBL/GenBank/DDBJ databases">
        <title>Rhizobacter gummiphilus sp. nov., a rubber-degrading bacterium isolated from the soil of a botanical garden in Japan.</title>
        <authorList>
            <person name="Shunsuke S.S."/>
        </authorList>
    </citation>
    <scope>NUCLEOTIDE SEQUENCE [LARGE SCALE GENOMIC DNA]</scope>
    <source>
        <strain evidence="5 6">S-16</strain>
    </source>
</reference>
<dbReference type="SUPFAM" id="SSF52317">
    <property type="entry name" value="Class I glutamine amidotransferase-like"/>
    <property type="match status" value="1"/>
</dbReference>
<evidence type="ECO:0000313" key="6">
    <source>
        <dbReference type="Proteomes" id="UP000267464"/>
    </source>
</evidence>
<dbReference type="CDD" id="cd03137">
    <property type="entry name" value="GATase1_AraC_1"/>
    <property type="match status" value="1"/>
</dbReference>
<dbReference type="SMART" id="SM00342">
    <property type="entry name" value="HTH_ARAC"/>
    <property type="match status" value="1"/>
</dbReference>
<dbReference type="Gene3D" id="3.40.50.880">
    <property type="match status" value="1"/>
</dbReference>
<name>A0A3N7HMX5_9BURK</name>
<dbReference type="PANTHER" id="PTHR43130:SF3">
    <property type="entry name" value="HTH-TYPE TRANSCRIPTIONAL REGULATOR RV1931C"/>
    <property type="match status" value="1"/>
</dbReference>
<dbReference type="PROSITE" id="PS01124">
    <property type="entry name" value="HTH_ARAC_FAMILY_2"/>
    <property type="match status" value="1"/>
</dbReference>
<dbReference type="GO" id="GO:0043565">
    <property type="term" value="F:sequence-specific DNA binding"/>
    <property type="evidence" value="ECO:0007669"/>
    <property type="project" value="InterPro"/>
</dbReference>
<dbReference type="Proteomes" id="UP000267464">
    <property type="component" value="Unassembled WGS sequence"/>
</dbReference>